<organism evidence="2 3">
    <name type="scientific">Aspergillus uvarum CBS 121591</name>
    <dbReference type="NCBI Taxonomy" id="1448315"/>
    <lineage>
        <taxon>Eukaryota</taxon>
        <taxon>Fungi</taxon>
        <taxon>Dikarya</taxon>
        <taxon>Ascomycota</taxon>
        <taxon>Pezizomycotina</taxon>
        <taxon>Eurotiomycetes</taxon>
        <taxon>Eurotiomycetidae</taxon>
        <taxon>Eurotiales</taxon>
        <taxon>Aspergillaceae</taxon>
        <taxon>Aspergillus</taxon>
        <taxon>Aspergillus subgen. Circumdati</taxon>
    </lineage>
</organism>
<feature type="signal peptide" evidence="1">
    <location>
        <begin position="1"/>
        <end position="21"/>
    </location>
</feature>
<feature type="chain" id="PRO_5016407961" description="Secreted protein" evidence="1">
    <location>
        <begin position="22"/>
        <end position="149"/>
    </location>
</feature>
<dbReference type="RefSeq" id="XP_025492656.1">
    <property type="nucleotide sequence ID" value="XM_025641395.1"/>
</dbReference>
<dbReference type="AlphaFoldDB" id="A0A319C9H4"/>
<evidence type="ECO:0000256" key="1">
    <source>
        <dbReference type="SAM" id="SignalP"/>
    </source>
</evidence>
<dbReference type="OrthoDB" id="10532404at2759"/>
<evidence type="ECO:0008006" key="4">
    <source>
        <dbReference type="Google" id="ProtNLM"/>
    </source>
</evidence>
<evidence type="ECO:0000313" key="3">
    <source>
        <dbReference type="Proteomes" id="UP000248340"/>
    </source>
</evidence>
<name>A0A319C9H4_9EURO</name>
<sequence length="149" mass="16951">MHTSLILQFWSLVSTPRLLWGDVTDRSFFPWSQKQQLTVWKSRVDRLMTRCLLAVIPFVGCRWMDAMRMGAARVGGDHGMDTGGLGKVPDSMQVQCPLALFDNCDTLPLGYSILLVKWRKILIPANGYWKTSCGLNFWRGVLTPTFPQE</sequence>
<accession>A0A319C9H4</accession>
<dbReference type="VEuPathDB" id="FungiDB:BO82DRAFT_62147"/>
<dbReference type="Proteomes" id="UP000248340">
    <property type="component" value="Unassembled WGS sequence"/>
</dbReference>
<proteinExistence type="predicted"/>
<dbReference type="GeneID" id="37144137"/>
<keyword evidence="1" id="KW-0732">Signal</keyword>
<protein>
    <recommendedName>
        <fullName evidence="4">Secreted protein</fullName>
    </recommendedName>
</protein>
<keyword evidence="3" id="KW-1185">Reference proteome</keyword>
<reference evidence="2 3" key="1">
    <citation type="submission" date="2016-12" db="EMBL/GenBank/DDBJ databases">
        <title>The genomes of Aspergillus section Nigri reveals drivers in fungal speciation.</title>
        <authorList>
            <consortium name="DOE Joint Genome Institute"/>
            <person name="Vesth T.C."/>
            <person name="Nybo J."/>
            <person name="Theobald S."/>
            <person name="Brandl J."/>
            <person name="Frisvad J.C."/>
            <person name="Nielsen K.F."/>
            <person name="Lyhne E.K."/>
            <person name="Kogle M.E."/>
            <person name="Kuo A."/>
            <person name="Riley R."/>
            <person name="Clum A."/>
            <person name="Nolan M."/>
            <person name="Lipzen A."/>
            <person name="Salamov A."/>
            <person name="Henrissat B."/>
            <person name="Wiebenga A."/>
            <person name="De Vries R.P."/>
            <person name="Grigoriev I.V."/>
            <person name="Mortensen U.H."/>
            <person name="Andersen M.R."/>
            <person name="Baker S.E."/>
        </authorList>
    </citation>
    <scope>NUCLEOTIDE SEQUENCE [LARGE SCALE GENOMIC DNA]</scope>
    <source>
        <strain evidence="2 3">CBS 121591</strain>
    </source>
</reference>
<evidence type="ECO:0000313" key="2">
    <source>
        <dbReference type="EMBL" id="PYH82456.1"/>
    </source>
</evidence>
<dbReference type="EMBL" id="KZ821695">
    <property type="protein sequence ID" value="PYH82456.1"/>
    <property type="molecule type" value="Genomic_DNA"/>
</dbReference>
<gene>
    <name evidence="2" type="ORF">BO82DRAFT_62147</name>
</gene>